<dbReference type="GeneID" id="39876441"/>
<sequence length="997" mass="111142">MVKLVPGFLKKIIVHKGTSPDPEGCKRDSTSEATISHIGRCSIESGASVKSSRTTAEQGVPCTLATEEGIAKGDLLQRGITSNIATIALGEWGYPVYEDCRDDSFFSGKYFTGFLRNYVTSSDPLEDFISASRTKLIPKVEESDFAEYIRQISVFYATMNEDAPSCEGAEGANRQSTPSEVHVPREYYSEGYVLSKNVVFKEEVERIPEIMSTLEAQLEAVNCELQEMLERRYVHVHEACTSVEELHNRFLDVTKQINRIRMDLEGETTRGSIMKSLSTTPIKKEELDAILQKGISRKKELQTMLEYLQMFRAIIALPEYIQGIADSNGIAVANFLSQSVVNYLCDELGKFKLAHSVAGVVSESILNLKRVAETKFINIALVALIDLGDTSDVKGSIDSLKTMLDQMHQPLIALLDASMLRDAMETLTLACKGAKATIGYEKYETWPELMKAFEGHKCTLLSYFFLSQVWGCMVLRRMLCVERMRQDKTLSRKSNESVKLAEKVLSVVQDRMSSTTPVGNMTTVSTISALVSKTVVLPPLCIDEIDYWSVYQSGIRIDSNSDKSKGPDSVDADLTDALASYVASIKHIVDTASKNSFDDFANHVVLTSNFKAEFDAGDFVNFVESCKALKTQYERLQVDIKAMYMFPSMILHTLDSEWRSDEHSKLNTSPGITAIKSILPNLDCDITYEFRAIVDRVIKSLGVSCLEVLKSNNVTCVQSALAEETWDEPYTYSYPTAEGDMPFVLMKSCASLDERLNLYLLLAEALPCTGECASQDCTQLMEVYHSMIDAEASMLHFQEADIDSSTMRKACLMAEALRYFSPRITDVVKNTINAMSAAVVAHAYEATACPADLDAKCKDLHEAAGQCSDNLKSLKHRMLQTISNEISSKMARQMTIWVLQPPDSCYDDKALHDMIQIVQNSVDVVSEVLRDVADVQFVFANAFKQLHTVIPCEDINEQLKEDFRDSCAELITKLSHNTCIKLEIFSLADTLSNELFS</sequence>
<dbReference type="RefSeq" id="XP_028868914.1">
    <property type="nucleotide sequence ID" value="XM_029013081.1"/>
</dbReference>
<keyword evidence="2" id="KW-1185">Reference proteome</keyword>
<dbReference type="VEuPathDB" id="PiroplasmaDB:BOVATA_041640"/>
<dbReference type="OrthoDB" id="360682at2759"/>
<dbReference type="Proteomes" id="UP000236319">
    <property type="component" value="Unassembled WGS sequence"/>
</dbReference>
<comment type="caution">
    <text evidence="1">The sequence shown here is derived from an EMBL/GenBank/DDBJ whole genome shotgun (WGS) entry which is preliminary data.</text>
</comment>
<evidence type="ECO:0000313" key="1">
    <source>
        <dbReference type="EMBL" id="GBE62671.1"/>
    </source>
</evidence>
<proteinExistence type="predicted"/>
<dbReference type="EMBL" id="BDSA01000006">
    <property type="protein sequence ID" value="GBE62671.1"/>
    <property type="molecule type" value="Genomic_DNA"/>
</dbReference>
<name>A0A2H6KI64_9APIC</name>
<evidence type="ECO:0000313" key="2">
    <source>
        <dbReference type="Proteomes" id="UP000236319"/>
    </source>
</evidence>
<accession>A0A2H6KI64</accession>
<reference evidence="1 2" key="1">
    <citation type="journal article" date="2017" name="BMC Genomics">
        <title>Whole-genome assembly of Babesia ovata and comparative genomics between closely related pathogens.</title>
        <authorList>
            <person name="Yamagishi J."/>
            <person name="Asada M."/>
            <person name="Hakimi H."/>
            <person name="Tanaka T.Q."/>
            <person name="Sugimoto C."/>
            <person name="Kawazu S."/>
        </authorList>
    </citation>
    <scope>NUCLEOTIDE SEQUENCE [LARGE SCALE GENOMIC DNA]</scope>
    <source>
        <strain evidence="1 2">Miyake</strain>
    </source>
</reference>
<organism evidence="1 2">
    <name type="scientific">Babesia ovata</name>
    <dbReference type="NCBI Taxonomy" id="189622"/>
    <lineage>
        <taxon>Eukaryota</taxon>
        <taxon>Sar</taxon>
        <taxon>Alveolata</taxon>
        <taxon>Apicomplexa</taxon>
        <taxon>Aconoidasida</taxon>
        <taxon>Piroplasmida</taxon>
        <taxon>Babesiidae</taxon>
        <taxon>Babesia</taxon>
    </lineage>
</organism>
<gene>
    <name evidence="1" type="ORF">BOVATA_041640</name>
</gene>
<protein>
    <submittedName>
        <fullName evidence="1">ADP-ribose pyrophosphatase, putative</fullName>
    </submittedName>
</protein>
<dbReference type="AlphaFoldDB" id="A0A2H6KI64"/>